<dbReference type="PROSITE" id="PS51762">
    <property type="entry name" value="GH16_2"/>
    <property type="match status" value="1"/>
</dbReference>
<dbReference type="GO" id="GO:0005975">
    <property type="term" value="P:carbohydrate metabolic process"/>
    <property type="evidence" value="ECO:0007669"/>
    <property type="project" value="InterPro"/>
</dbReference>
<comment type="similarity">
    <text evidence="1">Belongs to the glycosyl hydrolase 16 family.</text>
</comment>
<proteinExistence type="inferred from homology"/>
<protein>
    <submittedName>
        <fullName evidence="4">GH16</fullName>
        <ecNumber evidence="4">3.2.1.8</ecNumber>
    </submittedName>
</protein>
<sequence length="280" mass="31597">MRQKIYIRLIVFSFFFVFFYDSAQAQAQIVYRKTVFKDEFNKPEGAPVDASKWTAEIGGGGWGNQELQYYTDSIENAYHDGQGSLVIKAIKLAPPLNLTCWYGQCQYISARLITKGKFDQKYGKFEARIKIPRGQGIWSAFWMLGNNIDKVGWAMCGEIDVLENIGREPSRAYGTVHGPGYSGANGIGGFYALTNNQKLADDFHVYATEWSEDKIAFYVDGNLYKTVTPQNLPPGKVWVYDHSFFMILNLAVGGPWGGAPDATTVFPQMMLIDYVRVYSR</sequence>
<dbReference type="SUPFAM" id="SSF49899">
    <property type="entry name" value="Concanavalin A-like lectins/glucanases"/>
    <property type="match status" value="1"/>
</dbReference>
<feature type="chain" id="PRO_5026752025" evidence="2">
    <location>
        <begin position="28"/>
        <end position="280"/>
    </location>
</feature>
<dbReference type="Pfam" id="PF00722">
    <property type="entry name" value="Glyco_hydro_16"/>
    <property type="match status" value="1"/>
</dbReference>
<keyword evidence="2" id="KW-0732">Signal</keyword>
<keyword evidence="4" id="KW-0378">Hydrolase</keyword>
<dbReference type="InterPro" id="IPR050546">
    <property type="entry name" value="Glycosyl_Hydrlase_16"/>
</dbReference>
<dbReference type="EMBL" id="CADCUR010000044">
    <property type="protein sequence ID" value="CAA9384277.1"/>
    <property type="molecule type" value="Genomic_DNA"/>
</dbReference>
<evidence type="ECO:0000259" key="3">
    <source>
        <dbReference type="PROSITE" id="PS51762"/>
    </source>
</evidence>
<feature type="domain" description="GH16" evidence="3">
    <location>
        <begin position="24"/>
        <end position="280"/>
    </location>
</feature>
<dbReference type="PANTHER" id="PTHR10963:SF55">
    <property type="entry name" value="GLYCOSIDE HYDROLASE FAMILY 16 PROTEIN"/>
    <property type="match status" value="1"/>
</dbReference>
<dbReference type="AlphaFoldDB" id="A0A6J4NGB4"/>
<feature type="signal peptide" evidence="2">
    <location>
        <begin position="1"/>
        <end position="27"/>
    </location>
</feature>
<dbReference type="InterPro" id="IPR000757">
    <property type="entry name" value="Beta-glucanase-like"/>
</dbReference>
<name>A0A6J4NGB4_9BACT</name>
<dbReference type="EC" id="3.2.1.8" evidence="4"/>
<gene>
    <name evidence="4" type="ORF">AVDCRST_MAG74-726</name>
</gene>
<evidence type="ECO:0000313" key="4">
    <source>
        <dbReference type="EMBL" id="CAA9384277.1"/>
    </source>
</evidence>
<dbReference type="Gene3D" id="2.60.120.200">
    <property type="match status" value="1"/>
</dbReference>
<dbReference type="GO" id="GO:0031176">
    <property type="term" value="F:endo-1,4-beta-xylanase activity"/>
    <property type="evidence" value="ECO:0007669"/>
    <property type="project" value="UniProtKB-EC"/>
</dbReference>
<keyword evidence="4" id="KW-0326">Glycosidase</keyword>
<evidence type="ECO:0000256" key="2">
    <source>
        <dbReference type="SAM" id="SignalP"/>
    </source>
</evidence>
<accession>A0A6J4NGB4</accession>
<reference evidence="4" key="1">
    <citation type="submission" date="2020-02" db="EMBL/GenBank/DDBJ databases">
        <authorList>
            <person name="Meier V. D."/>
        </authorList>
    </citation>
    <scope>NUCLEOTIDE SEQUENCE</scope>
    <source>
        <strain evidence="4">AVDCRST_MAG74</strain>
    </source>
</reference>
<organism evidence="4">
    <name type="scientific">uncultured Pyrinomonadaceae bacterium</name>
    <dbReference type="NCBI Taxonomy" id="2283094"/>
    <lineage>
        <taxon>Bacteria</taxon>
        <taxon>Pseudomonadati</taxon>
        <taxon>Acidobacteriota</taxon>
        <taxon>Blastocatellia</taxon>
        <taxon>Blastocatellales</taxon>
        <taxon>Pyrinomonadaceae</taxon>
        <taxon>environmental samples</taxon>
    </lineage>
</organism>
<dbReference type="PANTHER" id="PTHR10963">
    <property type="entry name" value="GLYCOSYL HYDROLASE-RELATED"/>
    <property type="match status" value="1"/>
</dbReference>
<dbReference type="CDD" id="cd08023">
    <property type="entry name" value="GH16_laminarinase_like"/>
    <property type="match status" value="1"/>
</dbReference>
<dbReference type="InterPro" id="IPR013320">
    <property type="entry name" value="ConA-like_dom_sf"/>
</dbReference>
<evidence type="ECO:0000256" key="1">
    <source>
        <dbReference type="ARBA" id="ARBA00006865"/>
    </source>
</evidence>